<evidence type="ECO:0000313" key="3">
    <source>
        <dbReference type="EMBL" id="PVY38625.1"/>
    </source>
</evidence>
<dbReference type="SUPFAM" id="SSF53041">
    <property type="entry name" value="Resolvase-like"/>
    <property type="match status" value="1"/>
</dbReference>
<evidence type="ECO:0000259" key="1">
    <source>
        <dbReference type="PROSITE" id="PS51736"/>
    </source>
</evidence>
<dbReference type="InterPro" id="IPR025827">
    <property type="entry name" value="Zn_ribbon_recom_dom"/>
</dbReference>
<dbReference type="PROSITE" id="PS51736">
    <property type="entry name" value="RECOMBINASES_3"/>
    <property type="match status" value="1"/>
</dbReference>
<dbReference type="AlphaFoldDB" id="A0A2U1AQG0"/>
<protein>
    <submittedName>
        <fullName evidence="3">DNA invertase Pin-like site-specific DNA recombinase</fullName>
    </submittedName>
</protein>
<reference evidence="3 4" key="1">
    <citation type="submission" date="2018-04" db="EMBL/GenBank/DDBJ databases">
        <title>Genomic Encyclopedia of Type Strains, Phase IV (KMG-IV): sequencing the most valuable type-strain genomes for metagenomic binning, comparative biology and taxonomic classification.</title>
        <authorList>
            <person name="Goeker M."/>
        </authorList>
    </citation>
    <scope>NUCLEOTIDE SEQUENCE [LARGE SCALE GENOMIC DNA]</scope>
    <source>
        <strain evidence="3 4">DSM 14823</strain>
    </source>
</reference>
<dbReference type="InterPro" id="IPR038109">
    <property type="entry name" value="DNA_bind_recomb_sf"/>
</dbReference>
<dbReference type="Pfam" id="PF07508">
    <property type="entry name" value="Recombinase"/>
    <property type="match status" value="1"/>
</dbReference>
<dbReference type="Proteomes" id="UP000245959">
    <property type="component" value="Unassembled WGS sequence"/>
</dbReference>
<dbReference type="InterPro" id="IPR050639">
    <property type="entry name" value="SSR_resolvase"/>
</dbReference>
<feature type="domain" description="Recombinase" evidence="2">
    <location>
        <begin position="167"/>
        <end position="271"/>
    </location>
</feature>
<organism evidence="3 4">
    <name type="scientific">Victivallis vadensis</name>
    <dbReference type="NCBI Taxonomy" id="172901"/>
    <lineage>
        <taxon>Bacteria</taxon>
        <taxon>Pseudomonadati</taxon>
        <taxon>Lentisphaerota</taxon>
        <taxon>Lentisphaeria</taxon>
        <taxon>Victivallales</taxon>
        <taxon>Victivallaceae</taxon>
        <taxon>Victivallis</taxon>
    </lineage>
</organism>
<dbReference type="Gene3D" id="3.40.50.1390">
    <property type="entry name" value="Resolvase, N-terminal catalytic domain"/>
    <property type="match status" value="1"/>
</dbReference>
<accession>A0A2U1AQG0</accession>
<name>A0A2U1AQG0_9BACT</name>
<dbReference type="Pfam" id="PF13408">
    <property type="entry name" value="Zn_ribbon_recom"/>
    <property type="match status" value="1"/>
</dbReference>
<dbReference type="Pfam" id="PF00239">
    <property type="entry name" value="Resolvase"/>
    <property type="match status" value="1"/>
</dbReference>
<dbReference type="RefSeq" id="WP_116884994.1">
    <property type="nucleotide sequence ID" value="NZ_CABMMC010000029.1"/>
</dbReference>
<dbReference type="InterPro" id="IPR006119">
    <property type="entry name" value="Resolv_N"/>
</dbReference>
<gene>
    <name evidence="3" type="ORF">C8D82_12550</name>
</gene>
<dbReference type="InterPro" id="IPR011109">
    <property type="entry name" value="DNA_bind_recombinase_dom"/>
</dbReference>
<evidence type="ECO:0000313" key="4">
    <source>
        <dbReference type="Proteomes" id="UP000245959"/>
    </source>
</evidence>
<dbReference type="InterPro" id="IPR036162">
    <property type="entry name" value="Resolvase-like_N_sf"/>
</dbReference>
<evidence type="ECO:0000259" key="2">
    <source>
        <dbReference type="PROSITE" id="PS51737"/>
    </source>
</evidence>
<comment type="caution">
    <text evidence="3">The sequence shown here is derived from an EMBL/GenBank/DDBJ whole genome shotgun (WGS) entry which is preliminary data.</text>
</comment>
<keyword evidence="4" id="KW-1185">Reference proteome</keyword>
<proteinExistence type="predicted"/>
<dbReference type="SMART" id="SM00857">
    <property type="entry name" value="Resolvase"/>
    <property type="match status" value="1"/>
</dbReference>
<sequence length="432" mass="49610">MEQQKKRCIVYTRKSHEEGLDQAFNSLDAQRQACESYIQSQQFNGWELMPKRYDDGGFSGGTLERPALKELLADIEAGNVDVVVIYKIDRLSRSLVDFAELQSRFEKHGVSFVSVTQQIDTSGSTGRMMLNILMTFAQYEREIIADRIRDKMAATRKQGKFAGGTLPYGYKSENKKMVVRQDEAEVLKRIFQRYLEIQSPKQIAMELNSNGLRIRTGREWNTSHIYRQLNSYACIGKVEYKGQIYDGEHEAIIPLETWNEVQRLLKINAATPKGGKTRESVNAPLKGILRCGHCGCAMMPHYARKSDGRKYYYYICQKDSKRGKADCPVHRIPGSDIENLVMDELGKIFRSETFRQLIRQQGITAGMLDEQFSDMGNFWDGLYPAERQKLLHLMIDKVTVYGESLDIEVKTAGIQSIYEEIENEQVQPDEER</sequence>
<dbReference type="PANTHER" id="PTHR30461:SF23">
    <property type="entry name" value="DNA RECOMBINASE-RELATED"/>
    <property type="match status" value="1"/>
</dbReference>
<dbReference type="Gene3D" id="3.90.1750.20">
    <property type="entry name" value="Putative Large Serine Recombinase, Chain B, Domain 2"/>
    <property type="match status" value="1"/>
</dbReference>
<dbReference type="CDD" id="cd00338">
    <property type="entry name" value="Ser_Recombinase"/>
    <property type="match status" value="1"/>
</dbReference>
<feature type="domain" description="Resolvase/invertase-type recombinase catalytic" evidence="1">
    <location>
        <begin position="7"/>
        <end position="159"/>
    </location>
</feature>
<dbReference type="GO" id="GO:0000150">
    <property type="term" value="F:DNA strand exchange activity"/>
    <property type="evidence" value="ECO:0007669"/>
    <property type="project" value="InterPro"/>
</dbReference>
<dbReference type="PROSITE" id="PS51737">
    <property type="entry name" value="RECOMBINASE_DNA_BIND"/>
    <property type="match status" value="1"/>
</dbReference>
<dbReference type="OrthoDB" id="7277848at2"/>
<dbReference type="EMBL" id="QEKH01000025">
    <property type="protein sequence ID" value="PVY38625.1"/>
    <property type="molecule type" value="Genomic_DNA"/>
</dbReference>
<dbReference type="GeneID" id="78296280"/>
<dbReference type="GO" id="GO:0003677">
    <property type="term" value="F:DNA binding"/>
    <property type="evidence" value="ECO:0007669"/>
    <property type="project" value="InterPro"/>
</dbReference>
<dbReference type="PANTHER" id="PTHR30461">
    <property type="entry name" value="DNA-INVERTASE FROM LAMBDOID PROPHAGE"/>
    <property type="match status" value="1"/>
</dbReference>